<dbReference type="Proteomes" id="UP000188533">
    <property type="component" value="Unassembled WGS sequence"/>
</dbReference>
<sequence>MSELEIQQWPSENERGYRIPVQRFGTIHPIKVVAIGADIPDADAISLQSIIKCLGVRTQSGLNTILLLTLSDPQGYIPVHEHIAPLSFYVTSHLTICSLTYRHISVLYYH</sequence>
<name>A0A1Q3EB01_LENED</name>
<protein>
    <submittedName>
        <fullName evidence="1">Uncharacterized protein</fullName>
    </submittedName>
</protein>
<dbReference type="AlphaFoldDB" id="A0A1Q3EB01"/>
<accession>A0A1Q3EB01</accession>
<organism evidence="1 2">
    <name type="scientific">Lentinula edodes</name>
    <name type="common">Shiitake mushroom</name>
    <name type="synonym">Lentinus edodes</name>
    <dbReference type="NCBI Taxonomy" id="5353"/>
    <lineage>
        <taxon>Eukaryota</taxon>
        <taxon>Fungi</taxon>
        <taxon>Dikarya</taxon>
        <taxon>Basidiomycota</taxon>
        <taxon>Agaricomycotina</taxon>
        <taxon>Agaricomycetes</taxon>
        <taxon>Agaricomycetidae</taxon>
        <taxon>Agaricales</taxon>
        <taxon>Marasmiineae</taxon>
        <taxon>Omphalotaceae</taxon>
        <taxon>Lentinula</taxon>
    </lineage>
</organism>
<reference evidence="1 2" key="2">
    <citation type="submission" date="2017-02" db="EMBL/GenBank/DDBJ databases">
        <title>A genome survey and senescence transcriptome analysis in Lentinula edodes.</title>
        <authorList>
            <person name="Sakamoto Y."/>
            <person name="Nakade K."/>
            <person name="Sato S."/>
            <person name="Yoshida Y."/>
            <person name="Miyazaki K."/>
            <person name="Natsume S."/>
            <person name="Konno N."/>
        </authorList>
    </citation>
    <scope>NUCLEOTIDE SEQUENCE [LARGE SCALE GENOMIC DNA]</scope>
    <source>
        <strain evidence="1 2">NBRC 111202</strain>
    </source>
</reference>
<reference evidence="1 2" key="1">
    <citation type="submission" date="2016-08" db="EMBL/GenBank/DDBJ databases">
        <authorList>
            <consortium name="Lentinula edodes genome sequencing consortium"/>
            <person name="Sakamoto Y."/>
            <person name="Nakade K."/>
            <person name="Sato S."/>
            <person name="Yoshida Y."/>
            <person name="Miyazaki K."/>
            <person name="Natsume S."/>
            <person name="Konno N."/>
        </authorList>
    </citation>
    <scope>NUCLEOTIDE SEQUENCE [LARGE SCALE GENOMIC DNA]</scope>
    <source>
        <strain evidence="1 2">NBRC 111202</strain>
    </source>
</reference>
<comment type="caution">
    <text evidence="1">The sequence shown here is derived from an EMBL/GenBank/DDBJ whole genome shotgun (WGS) entry which is preliminary data.</text>
</comment>
<proteinExistence type="predicted"/>
<evidence type="ECO:0000313" key="1">
    <source>
        <dbReference type="EMBL" id="GAW04390.1"/>
    </source>
</evidence>
<dbReference type="EMBL" id="BDGU01000190">
    <property type="protein sequence ID" value="GAW04390.1"/>
    <property type="molecule type" value="Genomic_DNA"/>
</dbReference>
<gene>
    <name evidence="1" type="ORF">LENED_006177</name>
</gene>
<keyword evidence="2" id="KW-1185">Reference proteome</keyword>
<evidence type="ECO:0000313" key="2">
    <source>
        <dbReference type="Proteomes" id="UP000188533"/>
    </source>
</evidence>